<feature type="transmembrane region" description="Helical" evidence="6">
    <location>
        <begin position="453"/>
        <end position="474"/>
    </location>
</feature>
<accession>A0AAV5QTI7</accession>
<feature type="transmembrane region" description="Helical" evidence="6">
    <location>
        <begin position="693"/>
        <end position="712"/>
    </location>
</feature>
<dbReference type="InterPro" id="IPR050524">
    <property type="entry name" value="APC_YAT"/>
</dbReference>
<evidence type="ECO:0000256" key="3">
    <source>
        <dbReference type="ARBA" id="ARBA00022989"/>
    </source>
</evidence>
<evidence type="ECO:0000313" key="8">
    <source>
        <dbReference type="EMBL" id="GMM38245.1"/>
    </source>
</evidence>
<dbReference type="InterPro" id="IPR004841">
    <property type="entry name" value="AA-permease/SLC12A_dom"/>
</dbReference>
<keyword evidence="3 6" id="KW-1133">Transmembrane helix</keyword>
<keyword evidence="4 6" id="KW-0472">Membrane</keyword>
<feature type="transmembrane region" description="Helical" evidence="6">
    <location>
        <begin position="486"/>
        <end position="504"/>
    </location>
</feature>
<feature type="transmembrane region" description="Helical" evidence="6">
    <location>
        <begin position="817"/>
        <end position="839"/>
    </location>
</feature>
<dbReference type="PANTHER" id="PTHR43341">
    <property type="entry name" value="AMINO ACID PERMEASE"/>
    <property type="match status" value="1"/>
</dbReference>
<evidence type="ECO:0000259" key="7">
    <source>
        <dbReference type="Pfam" id="PF00324"/>
    </source>
</evidence>
<evidence type="ECO:0000256" key="4">
    <source>
        <dbReference type="ARBA" id="ARBA00023136"/>
    </source>
</evidence>
<feature type="domain" description="Amino acid permease/ SLC12A" evidence="7">
    <location>
        <begin position="345"/>
        <end position="875"/>
    </location>
</feature>
<evidence type="ECO:0000256" key="6">
    <source>
        <dbReference type="SAM" id="Phobius"/>
    </source>
</evidence>
<comment type="caution">
    <text evidence="8">The sequence shown here is derived from an EMBL/GenBank/DDBJ whole genome shotgun (WGS) entry which is preliminary data.</text>
</comment>
<feature type="transmembrane region" description="Helical" evidence="6">
    <location>
        <begin position="845"/>
        <end position="865"/>
    </location>
</feature>
<comment type="subcellular location">
    <subcellularLocation>
        <location evidence="1">Membrane</location>
        <topology evidence="1">Multi-pass membrane protein</topology>
    </subcellularLocation>
</comment>
<feature type="transmembrane region" description="Helical" evidence="6">
    <location>
        <begin position="561"/>
        <end position="581"/>
    </location>
</feature>
<dbReference type="GO" id="GO:0015171">
    <property type="term" value="F:amino acid transmembrane transporter activity"/>
    <property type="evidence" value="ECO:0007669"/>
    <property type="project" value="TreeGrafter"/>
</dbReference>
<protein>
    <recommendedName>
        <fullName evidence="7">Amino acid permease/ SLC12A domain-containing protein</fullName>
    </recommendedName>
</protein>
<dbReference type="GO" id="GO:0016020">
    <property type="term" value="C:membrane"/>
    <property type="evidence" value="ECO:0007669"/>
    <property type="project" value="UniProtKB-SubCell"/>
</dbReference>
<feature type="transmembrane region" description="Helical" evidence="6">
    <location>
        <begin position="423"/>
        <end position="447"/>
    </location>
</feature>
<dbReference type="Gene3D" id="1.20.1740.10">
    <property type="entry name" value="Amino acid/polyamine transporter I"/>
    <property type="match status" value="1"/>
</dbReference>
<name>A0AAV5QTI7_9ASCO</name>
<evidence type="ECO:0000256" key="1">
    <source>
        <dbReference type="ARBA" id="ARBA00004141"/>
    </source>
</evidence>
<dbReference type="GeneID" id="90076234"/>
<feature type="transmembrane region" description="Helical" evidence="6">
    <location>
        <begin position="733"/>
        <end position="758"/>
    </location>
</feature>
<evidence type="ECO:0000256" key="5">
    <source>
        <dbReference type="SAM" id="MobiDB-lite"/>
    </source>
</evidence>
<reference evidence="8 9" key="1">
    <citation type="journal article" date="2023" name="Elife">
        <title>Identification of key yeast species and microbe-microbe interactions impacting larval growth of Drosophila in the wild.</title>
        <authorList>
            <person name="Mure A."/>
            <person name="Sugiura Y."/>
            <person name="Maeda R."/>
            <person name="Honda K."/>
            <person name="Sakurai N."/>
            <person name="Takahashi Y."/>
            <person name="Watada M."/>
            <person name="Katoh T."/>
            <person name="Gotoh A."/>
            <person name="Gotoh Y."/>
            <person name="Taniguchi I."/>
            <person name="Nakamura K."/>
            <person name="Hayashi T."/>
            <person name="Katayama T."/>
            <person name="Uemura T."/>
            <person name="Hattori Y."/>
        </authorList>
    </citation>
    <scope>NUCLEOTIDE SEQUENCE [LARGE SCALE GENOMIC DNA]</scope>
    <source>
        <strain evidence="8 9">SC-9</strain>
    </source>
</reference>
<dbReference type="RefSeq" id="XP_064855241.1">
    <property type="nucleotide sequence ID" value="XM_064999169.1"/>
</dbReference>
<feature type="transmembrane region" description="Helical" evidence="6">
    <location>
        <begin position="375"/>
        <end position="402"/>
    </location>
</feature>
<feature type="region of interest" description="Disordered" evidence="5">
    <location>
        <begin position="1"/>
        <end position="24"/>
    </location>
</feature>
<dbReference type="AlphaFoldDB" id="A0AAV5QTI7"/>
<dbReference type="Proteomes" id="UP001360560">
    <property type="component" value="Unassembled WGS sequence"/>
</dbReference>
<gene>
    <name evidence="8" type="ORF">DASC09_055840</name>
</gene>
<feature type="transmembrane region" description="Helical" evidence="6">
    <location>
        <begin position="602"/>
        <end position="622"/>
    </location>
</feature>
<dbReference type="Pfam" id="PF00324">
    <property type="entry name" value="AA_permease"/>
    <property type="match status" value="1"/>
</dbReference>
<feature type="transmembrane region" description="Helical" evidence="6">
    <location>
        <begin position="764"/>
        <end position="788"/>
    </location>
</feature>
<sequence length="911" mass="101337">MKESPSRTSASHRKAEEATHRNIGNRISTRLSRISINRLSFHIATNRKSNNSLQDHLFPQLPYNNVSSQTSHDEGIKEIIENEAEYLPDPIDSIIVDKIIARYQLDLDNKNNDRYYYTHLYETTIKNHLNDSKYLAAATQSDNTTALQVFDNELTRTFSKIYDVDCGDFEKYDRKVKREEVLMKLTQDAYVLKQLTKESGLLDIGNGDDIRNRFYSDLDSNNSLTNTEILKVPKLAEKLFSPQGSISFGDSTMIGSNSAKRISSADTINIDEMSVVDDAIDENGKSIGSDTSSIQTTQIDSQSEYNIDDCVTYNYSKSSVFDSDIEKNRPTQNSGLQRKLSSRTLQMIAFGSALGNGLLLNSGKNFTISGPLGTLVGYTIAGLIVFSSMLSYCEVITVIPISDGISGLASRFVDEAYGFALGWGYWAAFTISLPAELIAAIVMLSYYEILGVPGAATVGWVTFFLFMVVSINLFDVRVFGEVEYGCNLIKIAFMIVISIISVVINTGSHSKSAEHIGMKYWNSAESNTTINATYGLFRPTYDLNDIGTGSLDGIGGGTGRFLAIITSVGIASYAYCGTEIVGIAATEVKNPRKALPAATKKVFWRIIFFYILAIFLAGINIYSGDPRLLRYLNKDSVDPYKSSYVVRESLDLESRGINVCTPSQEVSGPFSEANRSPWTVAAQSVGMCSYASVINGFIVFFTISAASSQLYASSRTLYALSIKNQAPKIFSRCSSFGIPYVAVLFTGSFGFLALFAMSNEALRIFQYFVNLSSTFVILAWGGMCLSFIRYYYALQLRPDIISRDDPRYPFKSPLQPFIAFFGLIGTLSIIVFIGANIFVDPHFNAAIFLSSYGAFIAFLLTYFSYKFIYKTRIKNLDQIDLDIGRKESDKDDWNDSHVCNRGWIDSIRKFF</sequence>
<keyword evidence="2 6" id="KW-0812">Transmembrane</keyword>
<dbReference type="EMBL" id="BTFZ01000019">
    <property type="protein sequence ID" value="GMM38245.1"/>
    <property type="molecule type" value="Genomic_DNA"/>
</dbReference>
<keyword evidence="9" id="KW-1185">Reference proteome</keyword>
<dbReference type="PANTHER" id="PTHR43341:SF46">
    <property type="entry name" value="SPS-SENSOR COMPONENT SSY1"/>
    <property type="match status" value="1"/>
</dbReference>
<evidence type="ECO:0000313" key="9">
    <source>
        <dbReference type="Proteomes" id="UP001360560"/>
    </source>
</evidence>
<organism evidence="8 9">
    <name type="scientific">Saccharomycopsis crataegensis</name>
    <dbReference type="NCBI Taxonomy" id="43959"/>
    <lineage>
        <taxon>Eukaryota</taxon>
        <taxon>Fungi</taxon>
        <taxon>Dikarya</taxon>
        <taxon>Ascomycota</taxon>
        <taxon>Saccharomycotina</taxon>
        <taxon>Saccharomycetes</taxon>
        <taxon>Saccharomycopsidaceae</taxon>
        <taxon>Saccharomycopsis</taxon>
    </lineage>
</organism>
<evidence type="ECO:0000256" key="2">
    <source>
        <dbReference type="ARBA" id="ARBA00022692"/>
    </source>
</evidence>
<proteinExistence type="predicted"/>